<reference evidence="3" key="1">
    <citation type="submission" date="2020-08" db="EMBL/GenBank/DDBJ databases">
        <title>Genome public.</title>
        <authorList>
            <person name="Liu C."/>
            <person name="Sun Q."/>
        </authorList>
    </citation>
    <scope>NUCLEOTIDE SEQUENCE</scope>
    <source>
        <strain evidence="3">NSJ-44</strain>
    </source>
</reference>
<dbReference type="InterPro" id="IPR004360">
    <property type="entry name" value="Glyas_Fos-R_dOase_dom"/>
</dbReference>
<dbReference type="SUPFAM" id="SSF54593">
    <property type="entry name" value="Glyoxalase/Bleomycin resistance protein/Dihydroxybiphenyl dioxygenase"/>
    <property type="match status" value="1"/>
</dbReference>
<protein>
    <submittedName>
        <fullName evidence="3">VOC family protein</fullName>
    </submittedName>
</protein>
<dbReference type="PROSITE" id="PS51819">
    <property type="entry name" value="VOC"/>
    <property type="match status" value="1"/>
</dbReference>
<dbReference type="Proteomes" id="UP000654279">
    <property type="component" value="Unassembled WGS sequence"/>
</dbReference>
<comment type="caution">
    <text evidence="3">The sequence shown here is derived from an EMBL/GenBank/DDBJ whole genome shotgun (WGS) entry which is preliminary data.</text>
</comment>
<organism evidence="3 4">
    <name type="scientific">Luoshenia tenuis</name>
    <dbReference type="NCBI Taxonomy" id="2763654"/>
    <lineage>
        <taxon>Bacteria</taxon>
        <taxon>Bacillati</taxon>
        <taxon>Bacillota</taxon>
        <taxon>Clostridia</taxon>
        <taxon>Christensenellales</taxon>
        <taxon>Christensenellaceae</taxon>
        <taxon>Luoshenia</taxon>
    </lineage>
</organism>
<keyword evidence="1" id="KW-0479">Metal-binding</keyword>
<dbReference type="InterPro" id="IPR037523">
    <property type="entry name" value="VOC_core"/>
</dbReference>
<dbReference type="GO" id="GO:0004493">
    <property type="term" value="F:methylmalonyl-CoA epimerase activity"/>
    <property type="evidence" value="ECO:0007669"/>
    <property type="project" value="TreeGrafter"/>
</dbReference>
<feature type="domain" description="VOC" evidence="2">
    <location>
        <begin position="12"/>
        <end position="137"/>
    </location>
</feature>
<dbReference type="GO" id="GO:0046491">
    <property type="term" value="P:L-methylmalonyl-CoA metabolic process"/>
    <property type="evidence" value="ECO:0007669"/>
    <property type="project" value="TreeGrafter"/>
</dbReference>
<name>A0A926CWC6_9FIRM</name>
<dbReference type="InterPro" id="IPR029068">
    <property type="entry name" value="Glyas_Bleomycin-R_OHBP_Dase"/>
</dbReference>
<gene>
    <name evidence="3" type="ORF">H8699_00290</name>
</gene>
<dbReference type="RefSeq" id="WP_138295572.1">
    <property type="nucleotide sequence ID" value="NZ_JACRSO010000001.1"/>
</dbReference>
<dbReference type="GO" id="GO:0046872">
    <property type="term" value="F:metal ion binding"/>
    <property type="evidence" value="ECO:0007669"/>
    <property type="project" value="UniProtKB-KW"/>
</dbReference>
<keyword evidence="4" id="KW-1185">Reference proteome</keyword>
<dbReference type="PANTHER" id="PTHR43048:SF3">
    <property type="entry name" value="METHYLMALONYL-COA EPIMERASE, MITOCHONDRIAL"/>
    <property type="match status" value="1"/>
</dbReference>
<evidence type="ECO:0000259" key="2">
    <source>
        <dbReference type="PROSITE" id="PS51819"/>
    </source>
</evidence>
<sequence length="138" mass="15038">MSCTCCQGQMIGLHHIGVRTTDLAKTQAFYTDVLGFEMFKRVSLPQPNGTATEIAFVRLGTLTLELIQPADLTQVEKETGMVQHVAIAVKGIDGIVEKLKAKGVAFRTEEPVNNEPLNAKLIFFTGAAGETLELFEDL</sequence>
<evidence type="ECO:0000256" key="1">
    <source>
        <dbReference type="ARBA" id="ARBA00022723"/>
    </source>
</evidence>
<evidence type="ECO:0000313" key="3">
    <source>
        <dbReference type="EMBL" id="MBC8527875.1"/>
    </source>
</evidence>
<dbReference type="Gene3D" id="3.10.180.10">
    <property type="entry name" value="2,3-Dihydroxybiphenyl 1,2-Dioxygenase, domain 1"/>
    <property type="match status" value="1"/>
</dbReference>
<dbReference type="PANTHER" id="PTHR43048">
    <property type="entry name" value="METHYLMALONYL-COA EPIMERASE"/>
    <property type="match status" value="1"/>
</dbReference>
<dbReference type="EMBL" id="JACRSO010000001">
    <property type="protein sequence ID" value="MBC8527875.1"/>
    <property type="molecule type" value="Genomic_DNA"/>
</dbReference>
<evidence type="ECO:0000313" key="4">
    <source>
        <dbReference type="Proteomes" id="UP000654279"/>
    </source>
</evidence>
<dbReference type="InterPro" id="IPR051785">
    <property type="entry name" value="MMCE/EMCE_epimerase"/>
</dbReference>
<dbReference type="AlphaFoldDB" id="A0A926CWC6"/>
<proteinExistence type="predicted"/>
<accession>A0A926CWC6</accession>
<dbReference type="Pfam" id="PF00903">
    <property type="entry name" value="Glyoxalase"/>
    <property type="match status" value="1"/>
</dbReference>